<dbReference type="eggNOG" id="COG0316">
    <property type="taxonomic scope" value="Bacteria"/>
</dbReference>
<dbReference type="PROSITE" id="PS01152">
    <property type="entry name" value="HESB"/>
    <property type="match status" value="1"/>
</dbReference>
<dbReference type="InterPro" id="IPR017870">
    <property type="entry name" value="FeS_cluster_insertion_CS"/>
</dbReference>
<dbReference type="InterPro" id="IPR000361">
    <property type="entry name" value="ATAP_core_dom"/>
</dbReference>
<dbReference type="KEGG" id="rru:Rru_A2271"/>
<dbReference type="PANTHER" id="PTHR43011:SF1">
    <property type="entry name" value="IRON-SULFUR CLUSTER ASSEMBLY 2 HOMOLOG, MITOCHONDRIAL"/>
    <property type="match status" value="1"/>
</dbReference>
<keyword evidence="3" id="KW-1185">Reference proteome</keyword>
<organism evidence="2 3">
    <name type="scientific">Rhodospirillum rubrum (strain ATCC 11170 / ATH 1.1.1 / DSM 467 / LMG 4362 / NCIMB 8255 / S1)</name>
    <dbReference type="NCBI Taxonomy" id="269796"/>
    <lineage>
        <taxon>Bacteria</taxon>
        <taxon>Pseudomonadati</taxon>
        <taxon>Pseudomonadota</taxon>
        <taxon>Alphaproteobacteria</taxon>
        <taxon>Rhodospirillales</taxon>
        <taxon>Rhodospirillaceae</taxon>
        <taxon>Rhodospirillum</taxon>
    </lineage>
</organism>
<dbReference type="AlphaFoldDB" id="Q2RS24"/>
<dbReference type="Gene3D" id="2.60.300.12">
    <property type="entry name" value="HesB-like domain"/>
    <property type="match status" value="1"/>
</dbReference>
<gene>
    <name evidence="2" type="ordered locus">Rru_A2271</name>
</gene>
<accession>Q2RS24</accession>
<dbReference type="InterPro" id="IPR035903">
    <property type="entry name" value="HesB-like_dom_sf"/>
</dbReference>
<dbReference type="EnsemblBacteria" id="ABC23071">
    <property type="protein sequence ID" value="ABC23071"/>
    <property type="gene ID" value="Rru_A2271"/>
</dbReference>
<evidence type="ECO:0000313" key="3">
    <source>
        <dbReference type="Proteomes" id="UP000001929"/>
    </source>
</evidence>
<dbReference type="NCBIfam" id="TIGR00049">
    <property type="entry name" value="iron-sulfur cluster assembly accessory protein"/>
    <property type="match status" value="1"/>
</dbReference>
<dbReference type="PhylomeDB" id="Q2RS24"/>
<dbReference type="HOGENOM" id="CLU_069054_5_2_5"/>
<protein>
    <submittedName>
        <fullName evidence="2">HesB/YadR/YfhF</fullName>
    </submittedName>
</protein>
<proteinExistence type="predicted"/>
<dbReference type="SUPFAM" id="SSF89360">
    <property type="entry name" value="HesB-like domain"/>
    <property type="match status" value="1"/>
</dbReference>
<dbReference type="STRING" id="269796.Rru_A2271"/>
<dbReference type="GO" id="GO:0016226">
    <property type="term" value="P:iron-sulfur cluster assembly"/>
    <property type="evidence" value="ECO:0007669"/>
    <property type="project" value="InterPro"/>
</dbReference>
<dbReference type="EMBL" id="CP000230">
    <property type="protein sequence ID" value="ABC23071.1"/>
    <property type="molecule type" value="Genomic_DNA"/>
</dbReference>
<dbReference type="RefSeq" id="WP_011389926.1">
    <property type="nucleotide sequence ID" value="NC_007643.1"/>
</dbReference>
<dbReference type="InterPro" id="IPR016092">
    <property type="entry name" value="ATAP"/>
</dbReference>
<dbReference type="PATRIC" id="fig|269796.9.peg.2369"/>
<evidence type="ECO:0000313" key="2">
    <source>
        <dbReference type="EMBL" id="ABC23071.1"/>
    </source>
</evidence>
<sequence>MMTWTESAAAAVRKVVGRSPEAATGLRLMVSTGGCAGVVYRMGLEARAQDDDAVIDLGEAKVFVDPQSLPLLDGARVDFVDSGTASGFVFDNPNALNTCSCGKSFSAATC</sequence>
<dbReference type="GO" id="GO:0051537">
    <property type="term" value="F:2 iron, 2 sulfur cluster binding"/>
    <property type="evidence" value="ECO:0007669"/>
    <property type="project" value="TreeGrafter"/>
</dbReference>
<feature type="domain" description="Core" evidence="1">
    <location>
        <begin position="2"/>
        <end position="103"/>
    </location>
</feature>
<dbReference type="Pfam" id="PF01521">
    <property type="entry name" value="Fe-S_biosyn"/>
    <property type="match status" value="1"/>
</dbReference>
<dbReference type="PANTHER" id="PTHR43011">
    <property type="entry name" value="IRON-SULFUR CLUSTER ASSEMBLY 2 HOMOLOG, MITOCHONDRIAL"/>
    <property type="match status" value="1"/>
</dbReference>
<evidence type="ECO:0000259" key="1">
    <source>
        <dbReference type="Pfam" id="PF01521"/>
    </source>
</evidence>
<dbReference type="GO" id="GO:0005506">
    <property type="term" value="F:iron ion binding"/>
    <property type="evidence" value="ECO:0007669"/>
    <property type="project" value="TreeGrafter"/>
</dbReference>
<dbReference type="Proteomes" id="UP000001929">
    <property type="component" value="Chromosome"/>
</dbReference>
<name>Q2RS24_RHORT</name>
<dbReference type="GO" id="GO:0051539">
    <property type="term" value="F:4 iron, 4 sulfur cluster binding"/>
    <property type="evidence" value="ECO:0007669"/>
    <property type="project" value="TreeGrafter"/>
</dbReference>
<reference evidence="2 3" key="1">
    <citation type="journal article" date="2011" name="Stand. Genomic Sci.">
        <title>Complete genome sequence of Rhodospirillum rubrum type strain (S1).</title>
        <authorList>
            <person name="Munk A.C."/>
            <person name="Copeland A."/>
            <person name="Lucas S."/>
            <person name="Lapidus A."/>
            <person name="Del Rio T.G."/>
            <person name="Barry K."/>
            <person name="Detter J.C."/>
            <person name="Hammon N."/>
            <person name="Israni S."/>
            <person name="Pitluck S."/>
            <person name="Brettin T."/>
            <person name="Bruce D."/>
            <person name="Han C."/>
            <person name="Tapia R."/>
            <person name="Gilna P."/>
            <person name="Schmutz J."/>
            <person name="Larimer F."/>
            <person name="Land M."/>
            <person name="Kyrpides N.C."/>
            <person name="Mavromatis K."/>
            <person name="Richardson P."/>
            <person name="Rohde M."/>
            <person name="Goker M."/>
            <person name="Klenk H.P."/>
            <person name="Zhang Y."/>
            <person name="Roberts G.P."/>
            <person name="Reslewic S."/>
            <person name="Schwartz D.C."/>
        </authorList>
    </citation>
    <scope>NUCLEOTIDE SEQUENCE [LARGE SCALE GENOMIC DNA]</scope>
    <source>
        <strain evidence="3">ATCC 11170 / ATH 1.1.1 / DSM 467 / LMG 4362 / NCIMB 8255 / S1</strain>
    </source>
</reference>